<keyword evidence="2 3" id="KW-0808">Transferase</keyword>
<dbReference type="KEGG" id="ole:K0B96_11070"/>
<evidence type="ECO:0000259" key="4">
    <source>
        <dbReference type="PROSITE" id="PS52004"/>
    </source>
</evidence>
<comment type="similarity">
    <text evidence="1 3">Belongs to the thiolase-like superfamily. Beta-ketoacyl-ACP synthases family.</text>
</comment>
<dbReference type="AlphaFoldDB" id="A0A8F9XG57"/>
<dbReference type="InterPro" id="IPR014030">
    <property type="entry name" value="Ketoacyl_synth_N"/>
</dbReference>
<dbReference type="RefSeq" id="WP_220160964.1">
    <property type="nucleotide sequence ID" value="NZ_CP080507.1"/>
</dbReference>
<evidence type="ECO:0000313" key="6">
    <source>
        <dbReference type="Proteomes" id="UP000825051"/>
    </source>
</evidence>
<dbReference type="Pfam" id="PF00109">
    <property type="entry name" value="ketoacyl-synt"/>
    <property type="match status" value="1"/>
</dbReference>
<reference evidence="5" key="1">
    <citation type="submission" date="2021-08" db="EMBL/GenBank/DDBJ databases">
        <title>Genome of a novel bacterium of the phylum Verrucomicrobia, Oleiharenicola sp. KSB-15.</title>
        <authorList>
            <person name="Chung J.-H."/>
            <person name="Ahn J.-H."/>
            <person name="Yoon Y."/>
            <person name="Kim D.-Y."/>
            <person name="An S.-H."/>
            <person name="Park I."/>
            <person name="Yeon J."/>
        </authorList>
    </citation>
    <scope>NUCLEOTIDE SEQUENCE</scope>
    <source>
        <strain evidence="5">KSB-15</strain>
    </source>
</reference>
<name>A0A8F9XG57_9BACT</name>
<dbReference type="PANTHER" id="PTHR11712">
    <property type="entry name" value="POLYKETIDE SYNTHASE-RELATED"/>
    <property type="match status" value="1"/>
</dbReference>
<dbReference type="PROSITE" id="PS52004">
    <property type="entry name" value="KS3_2"/>
    <property type="match status" value="1"/>
</dbReference>
<evidence type="ECO:0000256" key="3">
    <source>
        <dbReference type="RuleBase" id="RU003694"/>
    </source>
</evidence>
<protein>
    <recommendedName>
        <fullName evidence="4">Ketosynthase family 3 (KS3) domain-containing protein</fullName>
    </recommendedName>
</protein>
<sequence length="402" mass="42130">MKRRRVKITGIGPVTPAGIGREAFWRGILEPVSRVRPYTALDPKFGPIIAAYLDAFDIRNYWDRTLVPKGAARHTLFAIAGAALALNDAGISLEQLRAGSTAIVTGTCMMDFAGVADAEESVRQRGDRAASPRVIYTMGVSGVTIGVNQALGLDARLMAVSTQCSSGLDAIGHAAHLVANGEVEFALCGGSEAPLSQFPLLELRAAELTPPTTEMAERMARPFDLWRTTGVVGEGACMFVLEPEESPRKGYCEVGGYAFANDRRGDLCGGMADAARLSLAEARIRLGEVDSIAAWGPGHKLVDAGEARAMISLFGARLAEIPAASIKGAVGSPLGAAPAMQTAAAALGLSTGTIPPTANWSHPDPACPLNVSNQVRYVPHDFSLINSHGLGGVNSSLALRRC</sequence>
<dbReference type="InterPro" id="IPR016039">
    <property type="entry name" value="Thiolase-like"/>
</dbReference>
<dbReference type="SUPFAM" id="SSF53901">
    <property type="entry name" value="Thiolase-like"/>
    <property type="match status" value="2"/>
</dbReference>
<dbReference type="GO" id="GO:0005829">
    <property type="term" value="C:cytosol"/>
    <property type="evidence" value="ECO:0007669"/>
    <property type="project" value="TreeGrafter"/>
</dbReference>
<dbReference type="InterPro" id="IPR020841">
    <property type="entry name" value="PKS_Beta-ketoAc_synthase_dom"/>
</dbReference>
<evidence type="ECO:0000256" key="1">
    <source>
        <dbReference type="ARBA" id="ARBA00008467"/>
    </source>
</evidence>
<dbReference type="Proteomes" id="UP000825051">
    <property type="component" value="Chromosome"/>
</dbReference>
<dbReference type="InterPro" id="IPR014031">
    <property type="entry name" value="Ketoacyl_synth_C"/>
</dbReference>
<feature type="domain" description="Ketosynthase family 3 (KS3)" evidence="4">
    <location>
        <begin position="3"/>
        <end position="401"/>
    </location>
</feature>
<dbReference type="Gene3D" id="3.40.47.10">
    <property type="match status" value="2"/>
</dbReference>
<dbReference type="PANTHER" id="PTHR11712:SF336">
    <property type="entry name" value="3-OXOACYL-[ACYL-CARRIER-PROTEIN] SYNTHASE, MITOCHONDRIAL"/>
    <property type="match status" value="1"/>
</dbReference>
<evidence type="ECO:0000313" key="5">
    <source>
        <dbReference type="EMBL" id="QYM77860.1"/>
    </source>
</evidence>
<proteinExistence type="inferred from homology"/>
<dbReference type="InterPro" id="IPR000794">
    <property type="entry name" value="Beta-ketoacyl_synthase"/>
</dbReference>
<accession>A0A8F9XG57</accession>
<keyword evidence="6" id="KW-1185">Reference proteome</keyword>
<evidence type="ECO:0000256" key="2">
    <source>
        <dbReference type="ARBA" id="ARBA00022679"/>
    </source>
</evidence>
<organism evidence="5 6">
    <name type="scientific">Horticoccus luteus</name>
    <dbReference type="NCBI Taxonomy" id="2862869"/>
    <lineage>
        <taxon>Bacteria</taxon>
        <taxon>Pseudomonadati</taxon>
        <taxon>Verrucomicrobiota</taxon>
        <taxon>Opitutia</taxon>
        <taxon>Opitutales</taxon>
        <taxon>Opitutaceae</taxon>
        <taxon>Horticoccus</taxon>
    </lineage>
</organism>
<gene>
    <name evidence="5" type="ORF">K0B96_11070</name>
</gene>
<dbReference type="GO" id="GO:0004315">
    <property type="term" value="F:3-oxoacyl-[acyl-carrier-protein] synthase activity"/>
    <property type="evidence" value="ECO:0007669"/>
    <property type="project" value="TreeGrafter"/>
</dbReference>
<dbReference type="Pfam" id="PF02801">
    <property type="entry name" value="Ketoacyl-synt_C"/>
    <property type="match status" value="1"/>
</dbReference>
<dbReference type="EMBL" id="CP080507">
    <property type="protein sequence ID" value="QYM77860.1"/>
    <property type="molecule type" value="Genomic_DNA"/>
</dbReference>
<dbReference type="GO" id="GO:0006633">
    <property type="term" value="P:fatty acid biosynthetic process"/>
    <property type="evidence" value="ECO:0007669"/>
    <property type="project" value="TreeGrafter"/>
</dbReference>